<organism evidence="1 2">
    <name type="scientific">Loigolactobacillus coryniformis subsp. torquens DSM 20004 = KCTC 3535</name>
    <dbReference type="NCBI Taxonomy" id="1423822"/>
    <lineage>
        <taxon>Bacteria</taxon>
        <taxon>Bacillati</taxon>
        <taxon>Bacillota</taxon>
        <taxon>Bacilli</taxon>
        <taxon>Lactobacillales</taxon>
        <taxon>Lactobacillaceae</taxon>
        <taxon>Loigolactobacillus</taxon>
    </lineage>
</organism>
<protein>
    <submittedName>
        <fullName evidence="1">Uncharacterized protein</fullName>
    </submittedName>
</protein>
<dbReference type="OrthoDB" id="9781481at2"/>
<reference evidence="1 2" key="1">
    <citation type="submission" date="2016-10" db="EMBL/GenBank/DDBJ databases">
        <title>The whole genome sequencing and assembly of L. cotyniformis subsp. torquens DSM 20004 strain.</title>
        <authorList>
            <person name="Park M.-K."/>
            <person name="Lee Y.-J."/>
            <person name="Yi H."/>
            <person name="Bahn Y.-S."/>
            <person name="Kim J.F."/>
            <person name="Lee D.-W."/>
        </authorList>
    </citation>
    <scope>NUCLEOTIDE SEQUENCE [LARGE SCALE GENOMIC DNA]</scope>
    <source>
        <strain evidence="1 2">DSM 20004</strain>
    </source>
</reference>
<proteinExistence type="predicted"/>
<name>A0A2D1KP88_9LACO</name>
<dbReference type="SUPFAM" id="SSF52540">
    <property type="entry name" value="P-loop containing nucleoside triphosphate hydrolases"/>
    <property type="match status" value="1"/>
</dbReference>
<sequence length="321" mass="37156">MKGINRIYFGAPGTGKSYKVTKDIEKIYPEFTKEGSLDSQFVFRTTLHPEYTYNDFVGQLLPDVNGNDITYTFQTGVFTDALWFAEHNSYAQVFLVLEELSRANVAAVFGDLFQLLDRDKTGTSEYAINNALIADKVYDGRKNKKVKIPNNLTILATVNTNDQNVFVMDTAFKRRFEWEYVGTEPDQDENVNNREITVCRQDGSTLEMSWIEFYPLLNEFITSNMGLSEDKQIGQFFIKFSGDEKFDRDQIKNKLLQYLWEDVNTVSYDEKLFQSDLLSFGACYQRFDRNGCVFSGKFIEKLDDFLKNGKRSERDGQFSKK</sequence>
<dbReference type="RefSeq" id="WP_010013239.1">
    <property type="nucleotide sequence ID" value="NZ_AEOS01000125.1"/>
</dbReference>
<dbReference type="Pfam" id="PF07728">
    <property type="entry name" value="AAA_5"/>
    <property type="match status" value="1"/>
</dbReference>
<accession>A0A2D1KP88</accession>
<dbReference type="PANTHER" id="PTHR37291:SF1">
    <property type="entry name" value="TYPE IV METHYL-DIRECTED RESTRICTION ENZYME ECOKMCRB SUBUNIT"/>
    <property type="match status" value="1"/>
</dbReference>
<dbReference type="InterPro" id="IPR027417">
    <property type="entry name" value="P-loop_NTPase"/>
</dbReference>
<gene>
    <name evidence="1" type="ORF">LC20004_08360</name>
</gene>
<keyword evidence="2" id="KW-1185">Reference proteome</keyword>
<evidence type="ECO:0000313" key="2">
    <source>
        <dbReference type="Proteomes" id="UP000223559"/>
    </source>
</evidence>
<dbReference type="Proteomes" id="UP000223559">
    <property type="component" value="Chromosome"/>
</dbReference>
<dbReference type="EMBL" id="CP017697">
    <property type="protein sequence ID" value="ATO43926.1"/>
    <property type="molecule type" value="Genomic_DNA"/>
</dbReference>
<dbReference type="InterPro" id="IPR011704">
    <property type="entry name" value="ATPase_dyneun-rel_AAA"/>
</dbReference>
<evidence type="ECO:0000313" key="1">
    <source>
        <dbReference type="EMBL" id="ATO43926.1"/>
    </source>
</evidence>
<dbReference type="REBASE" id="220670">
    <property type="entry name" value="Lco3535ORF8370P"/>
</dbReference>
<dbReference type="GO" id="GO:0005524">
    <property type="term" value="F:ATP binding"/>
    <property type="evidence" value="ECO:0007669"/>
    <property type="project" value="InterPro"/>
</dbReference>
<dbReference type="KEGG" id="lcy:LC20004_08360"/>
<dbReference type="Gene3D" id="3.40.50.300">
    <property type="entry name" value="P-loop containing nucleotide triphosphate hydrolases"/>
    <property type="match status" value="1"/>
</dbReference>
<dbReference type="InterPro" id="IPR052934">
    <property type="entry name" value="Methyl-DNA_Rec/Restrict_Enz"/>
</dbReference>
<dbReference type="GO" id="GO:0016887">
    <property type="term" value="F:ATP hydrolysis activity"/>
    <property type="evidence" value="ECO:0007669"/>
    <property type="project" value="InterPro"/>
</dbReference>
<dbReference type="PANTHER" id="PTHR37291">
    <property type="entry name" value="5-METHYLCYTOSINE-SPECIFIC RESTRICTION ENZYME B"/>
    <property type="match status" value="1"/>
</dbReference>
<dbReference type="AlphaFoldDB" id="A0A2D1KP88"/>